<sequence>MKFLRTTTLTAAAIFGLAAAQISELPTCSLGCFTRAIAKSGCGLTDYLCQCTTGAKVIRKSVVQCLCESDSCSASELFEVQDASNKICTAALEEEGEEFTPLPQADNVCAKGGAATTKIVGTATTETATGAATTETTGARRGGSGSSGASDEEEEAPASSSSEGGAAPTKMPVIGAVGLAGLAMLAL</sequence>
<protein>
    <submittedName>
        <fullName evidence="1">SWI/SNF and RSC complex subunit Ssr1</fullName>
    </submittedName>
</protein>
<evidence type="ECO:0000313" key="1">
    <source>
        <dbReference type="EMBL" id="KAK3686496.1"/>
    </source>
</evidence>
<gene>
    <name evidence="1" type="primary">SSR1</name>
    <name evidence="1" type="ORF">LTR37_019743</name>
</gene>
<evidence type="ECO:0000313" key="2">
    <source>
        <dbReference type="Proteomes" id="UP001281147"/>
    </source>
</evidence>
<dbReference type="Proteomes" id="UP001281147">
    <property type="component" value="Unassembled WGS sequence"/>
</dbReference>
<organism evidence="1 2">
    <name type="scientific">Vermiconidia calcicola</name>
    <dbReference type="NCBI Taxonomy" id="1690605"/>
    <lineage>
        <taxon>Eukaryota</taxon>
        <taxon>Fungi</taxon>
        <taxon>Dikarya</taxon>
        <taxon>Ascomycota</taxon>
        <taxon>Pezizomycotina</taxon>
        <taxon>Dothideomycetes</taxon>
        <taxon>Dothideomycetidae</taxon>
        <taxon>Mycosphaerellales</taxon>
        <taxon>Extremaceae</taxon>
        <taxon>Vermiconidia</taxon>
    </lineage>
</organism>
<keyword evidence="2" id="KW-1185">Reference proteome</keyword>
<name>A0ACC3MEE1_9PEZI</name>
<accession>A0ACC3MEE1</accession>
<reference evidence="1" key="1">
    <citation type="submission" date="2023-07" db="EMBL/GenBank/DDBJ databases">
        <title>Black Yeasts Isolated from many extreme environments.</title>
        <authorList>
            <person name="Coleine C."/>
            <person name="Stajich J.E."/>
            <person name="Selbmann L."/>
        </authorList>
    </citation>
    <scope>NUCLEOTIDE SEQUENCE</scope>
    <source>
        <strain evidence="1">CCFEE 5714</strain>
    </source>
</reference>
<proteinExistence type="predicted"/>
<comment type="caution">
    <text evidence="1">The sequence shown here is derived from an EMBL/GenBank/DDBJ whole genome shotgun (WGS) entry which is preliminary data.</text>
</comment>
<dbReference type="EMBL" id="JAUTXU010000316">
    <property type="protein sequence ID" value="KAK3686496.1"/>
    <property type="molecule type" value="Genomic_DNA"/>
</dbReference>